<dbReference type="AlphaFoldDB" id="A0A1H6AZG1"/>
<dbReference type="SUPFAM" id="SSF47413">
    <property type="entry name" value="lambda repressor-like DNA-binding domains"/>
    <property type="match status" value="1"/>
</dbReference>
<dbReference type="InterPro" id="IPR001387">
    <property type="entry name" value="Cro/C1-type_HTH"/>
</dbReference>
<dbReference type="InterPro" id="IPR010982">
    <property type="entry name" value="Lambda_DNA-bd_dom_sf"/>
</dbReference>
<proteinExistence type="predicted"/>
<dbReference type="Gene3D" id="1.10.260.40">
    <property type="entry name" value="lambda repressor-like DNA-binding domains"/>
    <property type="match status" value="1"/>
</dbReference>
<feature type="domain" description="HTH cro/C1-type" evidence="1">
    <location>
        <begin position="17"/>
        <end position="71"/>
    </location>
</feature>
<reference evidence="3" key="1">
    <citation type="submission" date="2016-10" db="EMBL/GenBank/DDBJ databases">
        <authorList>
            <person name="Varghese N."/>
            <person name="Submissions S."/>
        </authorList>
    </citation>
    <scope>NUCLEOTIDE SEQUENCE [LARGE SCALE GENOMIC DNA]</scope>
    <source>
        <strain evidence="3">DSM 43163</strain>
    </source>
</reference>
<evidence type="ECO:0000313" key="2">
    <source>
        <dbReference type="EMBL" id="SEG53176.1"/>
    </source>
</evidence>
<dbReference type="InterPro" id="IPR043917">
    <property type="entry name" value="DUF5753"/>
</dbReference>
<dbReference type="Pfam" id="PF19054">
    <property type="entry name" value="DUF5753"/>
    <property type="match status" value="1"/>
</dbReference>
<dbReference type="CDD" id="cd00093">
    <property type="entry name" value="HTH_XRE"/>
    <property type="match status" value="1"/>
</dbReference>
<organism evidence="2 3">
    <name type="scientific">Thermomonospora echinospora</name>
    <dbReference type="NCBI Taxonomy" id="1992"/>
    <lineage>
        <taxon>Bacteria</taxon>
        <taxon>Bacillati</taxon>
        <taxon>Actinomycetota</taxon>
        <taxon>Actinomycetes</taxon>
        <taxon>Streptosporangiales</taxon>
        <taxon>Thermomonosporaceae</taxon>
        <taxon>Thermomonospora</taxon>
    </lineage>
</organism>
<sequence>MTSPSPFVRRRRMGAALRALREERRMTADDMARRLCCSRAKLSKLENGHLRPDLAEVMKILDFLEVTGQRWEEVVKLARDAAERGWWDGYGLAMGDRQRMYADIESGADSIREYNQFAIPGTLQTEDFMWEMVKLAEAERDIDFVPDRMVEARLRRQEQLLGQKGPRYEVILDEVVIRRPTVPPEVMIGQLRHLTETATRHPRVTVRVLPLVADFTGRLLPLSAFFLFTFPDPADPPMAIVDTVNTDIVHVDHDEVMRYTRRYEHLREIALSGAASLGLLIDAADDLEQRIGSSR</sequence>
<dbReference type="SMART" id="SM00530">
    <property type="entry name" value="HTH_XRE"/>
    <property type="match status" value="1"/>
</dbReference>
<dbReference type="GO" id="GO:0003677">
    <property type="term" value="F:DNA binding"/>
    <property type="evidence" value="ECO:0007669"/>
    <property type="project" value="InterPro"/>
</dbReference>
<dbReference type="Pfam" id="PF13560">
    <property type="entry name" value="HTH_31"/>
    <property type="match status" value="1"/>
</dbReference>
<evidence type="ECO:0000259" key="1">
    <source>
        <dbReference type="PROSITE" id="PS50943"/>
    </source>
</evidence>
<dbReference type="PROSITE" id="PS50943">
    <property type="entry name" value="HTH_CROC1"/>
    <property type="match status" value="1"/>
</dbReference>
<name>A0A1H6AZG1_9ACTN</name>
<keyword evidence="3" id="KW-1185">Reference proteome</keyword>
<dbReference type="Proteomes" id="UP000236723">
    <property type="component" value="Unassembled WGS sequence"/>
</dbReference>
<evidence type="ECO:0000313" key="3">
    <source>
        <dbReference type="Proteomes" id="UP000236723"/>
    </source>
</evidence>
<dbReference type="EMBL" id="FNVO01000006">
    <property type="protein sequence ID" value="SEG53176.1"/>
    <property type="molecule type" value="Genomic_DNA"/>
</dbReference>
<accession>A0A1H6AZG1</accession>
<gene>
    <name evidence="2" type="ORF">SAMN04489712_10677</name>
</gene>
<protein>
    <submittedName>
        <fullName evidence="2">Helix-turn-helix domain-containing protein</fullName>
    </submittedName>
</protein>